<keyword evidence="4" id="KW-1185">Reference proteome</keyword>
<evidence type="ECO:0000256" key="1">
    <source>
        <dbReference type="SAM" id="MobiDB-lite"/>
    </source>
</evidence>
<accession>A0A4R1L6A6</accession>
<dbReference type="EMBL" id="SMGK01000003">
    <property type="protein sequence ID" value="TCK72590.1"/>
    <property type="molecule type" value="Genomic_DNA"/>
</dbReference>
<feature type="chain" id="PRO_5020330627" description="DUF5666 domain-containing protein" evidence="2">
    <location>
        <begin position="22"/>
        <end position="218"/>
    </location>
</feature>
<dbReference type="Proteomes" id="UP000295210">
    <property type="component" value="Unassembled WGS sequence"/>
</dbReference>
<evidence type="ECO:0000313" key="3">
    <source>
        <dbReference type="EMBL" id="TCK72590.1"/>
    </source>
</evidence>
<feature type="signal peptide" evidence="2">
    <location>
        <begin position="1"/>
        <end position="21"/>
    </location>
</feature>
<comment type="caution">
    <text evidence="3">The sequence shown here is derived from an EMBL/GenBank/DDBJ whole genome shotgun (WGS) entry which is preliminary data.</text>
</comment>
<feature type="compositionally biased region" description="Low complexity" evidence="1">
    <location>
        <begin position="130"/>
        <end position="164"/>
    </location>
</feature>
<proteinExistence type="predicted"/>
<dbReference type="OrthoDB" id="121929at2"/>
<protein>
    <recommendedName>
        <fullName evidence="5">DUF5666 domain-containing protein</fullName>
    </recommendedName>
</protein>
<reference evidence="3 4" key="1">
    <citation type="submission" date="2019-03" db="EMBL/GenBank/DDBJ databases">
        <title>Genomic Encyclopedia of Type Strains, Phase IV (KMG-IV): sequencing the most valuable type-strain genomes for metagenomic binning, comparative biology and taxonomic classification.</title>
        <authorList>
            <person name="Goeker M."/>
        </authorList>
    </citation>
    <scope>NUCLEOTIDE SEQUENCE [LARGE SCALE GENOMIC DNA]</scope>
    <source>
        <strain evidence="3 4">DSM 103428</strain>
    </source>
</reference>
<dbReference type="RefSeq" id="WP_131996107.1">
    <property type="nucleotide sequence ID" value="NZ_SMGK01000003.1"/>
</dbReference>
<gene>
    <name evidence="3" type="ORF">C7378_2175</name>
</gene>
<feature type="region of interest" description="Disordered" evidence="1">
    <location>
        <begin position="125"/>
        <end position="174"/>
    </location>
</feature>
<evidence type="ECO:0008006" key="5">
    <source>
        <dbReference type="Google" id="ProtNLM"/>
    </source>
</evidence>
<evidence type="ECO:0000256" key="2">
    <source>
        <dbReference type="SAM" id="SignalP"/>
    </source>
</evidence>
<evidence type="ECO:0000313" key="4">
    <source>
        <dbReference type="Proteomes" id="UP000295210"/>
    </source>
</evidence>
<keyword evidence="2" id="KW-0732">Signal</keyword>
<sequence length="218" mass="22704">MKWIICAAAAAFCALPAASFAQETTTHVIQMTAASGVLTKTLDAKKTKQDDPVMIKLDKEVKLDGGATLPKDTLLAGKVDQVQMSENKGQSTIEITLDHAQMKDGKTVPVKATVVQIARPLNVMGISQQGNNPNSAGPMPAPSPSGAGPGNAQPGAMPNPGAMPVQVKDESGYHGVTLKSDIHDKTSGTFSDQKRNVHLSSGTRLELAIAPALPDSSQ</sequence>
<dbReference type="AlphaFoldDB" id="A0A4R1L6A6"/>
<name>A0A4R1L6A6_9BACT</name>
<organism evidence="3 4">
    <name type="scientific">Acidipila rosea</name>
    <dbReference type="NCBI Taxonomy" id="768535"/>
    <lineage>
        <taxon>Bacteria</taxon>
        <taxon>Pseudomonadati</taxon>
        <taxon>Acidobacteriota</taxon>
        <taxon>Terriglobia</taxon>
        <taxon>Terriglobales</taxon>
        <taxon>Acidobacteriaceae</taxon>
        <taxon>Acidipila</taxon>
    </lineage>
</organism>